<keyword evidence="3" id="KW-1185">Reference proteome</keyword>
<accession>A0A4C1WLN0</accession>
<dbReference type="AlphaFoldDB" id="A0A4C1WLN0"/>
<comment type="caution">
    <text evidence="2">The sequence shown here is derived from an EMBL/GenBank/DDBJ whole genome shotgun (WGS) entry which is preliminary data.</text>
</comment>
<evidence type="ECO:0000256" key="1">
    <source>
        <dbReference type="SAM" id="MobiDB-lite"/>
    </source>
</evidence>
<organism evidence="2 3">
    <name type="scientific">Eumeta variegata</name>
    <name type="common">Bagworm moth</name>
    <name type="synonym">Eumeta japonica</name>
    <dbReference type="NCBI Taxonomy" id="151549"/>
    <lineage>
        <taxon>Eukaryota</taxon>
        <taxon>Metazoa</taxon>
        <taxon>Ecdysozoa</taxon>
        <taxon>Arthropoda</taxon>
        <taxon>Hexapoda</taxon>
        <taxon>Insecta</taxon>
        <taxon>Pterygota</taxon>
        <taxon>Neoptera</taxon>
        <taxon>Endopterygota</taxon>
        <taxon>Lepidoptera</taxon>
        <taxon>Glossata</taxon>
        <taxon>Ditrysia</taxon>
        <taxon>Tineoidea</taxon>
        <taxon>Psychidae</taxon>
        <taxon>Oiketicinae</taxon>
        <taxon>Eumeta</taxon>
    </lineage>
</organism>
<gene>
    <name evidence="2" type="ORF">EVAR_38474_1</name>
</gene>
<evidence type="ECO:0000313" key="3">
    <source>
        <dbReference type="Proteomes" id="UP000299102"/>
    </source>
</evidence>
<evidence type="ECO:0000313" key="2">
    <source>
        <dbReference type="EMBL" id="GBP52328.1"/>
    </source>
</evidence>
<proteinExistence type="predicted"/>
<reference evidence="2 3" key="1">
    <citation type="journal article" date="2019" name="Commun. Biol.">
        <title>The bagworm genome reveals a unique fibroin gene that provides high tensile strength.</title>
        <authorList>
            <person name="Kono N."/>
            <person name="Nakamura H."/>
            <person name="Ohtoshi R."/>
            <person name="Tomita M."/>
            <person name="Numata K."/>
            <person name="Arakawa K."/>
        </authorList>
    </citation>
    <scope>NUCLEOTIDE SEQUENCE [LARGE SCALE GENOMIC DNA]</scope>
</reference>
<dbReference type="Proteomes" id="UP000299102">
    <property type="component" value="Unassembled WGS sequence"/>
</dbReference>
<name>A0A4C1WLN0_EUMVA</name>
<protein>
    <submittedName>
        <fullName evidence="2">Uncharacterized protein</fullName>
    </submittedName>
</protein>
<feature type="compositionally biased region" description="Low complexity" evidence="1">
    <location>
        <begin position="91"/>
        <end position="125"/>
    </location>
</feature>
<dbReference type="EMBL" id="BGZK01000600">
    <property type="protein sequence ID" value="GBP52328.1"/>
    <property type="molecule type" value="Genomic_DNA"/>
</dbReference>
<sequence>MCEQRGTWWDKATYDLDSRMGAGAQPRRALRAVRRPSGNKEIYCDAALRFVMHLNVRLYKLVCLEPRRSLRYGRESVFRAHVGPTHDVELTPGSGPRRTPRRGAAGPDASSPRSSRLPRVRVQSPHTPPAQAVEDAPDAHGGQRRPSRARVCCRTRAQCAALRAAPRTGLHIM</sequence>
<feature type="region of interest" description="Disordered" evidence="1">
    <location>
        <begin position="83"/>
        <end position="149"/>
    </location>
</feature>